<evidence type="ECO:0000256" key="2">
    <source>
        <dbReference type="ARBA" id="ARBA00022475"/>
    </source>
</evidence>
<keyword evidence="3 6" id="KW-0812">Transmembrane</keyword>
<feature type="transmembrane region" description="Helical" evidence="6">
    <location>
        <begin position="39"/>
        <end position="61"/>
    </location>
</feature>
<dbReference type="InterPro" id="IPR050833">
    <property type="entry name" value="Poly_Biosynth_Transport"/>
</dbReference>
<dbReference type="GO" id="GO:0005886">
    <property type="term" value="C:plasma membrane"/>
    <property type="evidence" value="ECO:0007669"/>
    <property type="project" value="UniProtKB-SubCell"/>
</dbReference>
<keyword evidence="8" id="KW-1185">Reference proteome</keyword>
<feature type="transmembrane region" description="Helical" evidence="6">
    <location>
        <begin position="399"/>
        <end position="420"/>
    </location>
</feature>
<feature type="transmembrane region" description="Helical" evidence="6">
    <location>
        <begin position="227"/>
        <end position="248"/>
    </location>
</feature>
<sequence length="494" mass="54688">MEKTEKNDSYSHILKYTGIFGGVQGLSILIGLVRNKFAALLLGTAGMGLVALFNSTINMVVSATNFGIPTSGVREISEQYDASNEQLSSTILLIRSWCLFAALLGMFVCLFFSPLLDGITFVDRGDHVCHFIFLAPAVAFLIVAGGETAVLKATRQLRALAFSSLCVVFASLVVSVPIYYLWRYQGIVGVLVLQSLAQMLLSLRYSSRHYPYRVSFSAKFLGRGIHVVRLGLAFVVAGLMSSGAEFLIRAYINRIGELSDVGLFNAGWTLAVVYAGLVFSAMEADYFPRLSSVKEMGVEQNDCVNKQLEINVLLMGPILTGMILALPVLIPLLYDHRFLDVLGMAQLAAVSMLFRAVYIPIEYLPLSKGQSRKFLFQEAVCVMLLILMEIAGYRYKGLLGLGFGIVGAYLIETLFVLVYSRCLYRYVLSRKGVIFIAVELVFVAGGLLGGFMWQPSVLYWAFCFVWVAANVMGTLYLLKTQTRVFDRLLKRKEK</sequence>
<feature type="transmembrane region" description="Helical" evidence="6">
    <location>
        <begin position="268"/>
        <end position="287"/>
    </location>
</feature>
<evidence type="ECO:0000256" key="5">
    <source>
        <dbReference type="ARBA" id="ARBA00023136"/>
    </source>
</evidence>
<comment type="subcellular location">
    <subcellularLocation>
        <location evidence="1">Cell membrane</location>
        <topology evidence="1">Multi-pass membrane protein</topology>
    </subcellularLocation>
</comment>
<dbReference type="Proteomes" id="UP000384372">
    <property type="component" value="Unassembled WGS sequence"/>
</dbReference>
<feature type="transmembrane region" description="Helical" evidence="6">
    <location>
        <begin position="97"/>
        <end position="116"/>
    </location>
</feature>
<feature type="transmembrane region" description="Helical" evidence="6">
    <location>
        <begin position="308"/>
        <end position="330"/>
    </location>
</feature>
<evidence type="ECO:0000256" key="6">
    <source>
        <dbReference type="SAM" id="Phobius"/>
    </source>
</evidence>
<comment type="caution">
    <text evidence="7">The sequence shown here is derived from an EMBL/GenBank/DDBJ whole genome shotgun (WGS) entry which is preliminary data.</text>
</comment>
<protein>
    <submittedName>
        <fullName evidence="7">Oligosaccharide flippase family protein</fullName>
    </submittedName>
</protein>
<feature type="transmembrane region" description="Helical" evidence="6">
    <location>
        <begin position="159"/>
        <end position="180"/>
    </location>
</feature>
<dbReference type="PANTHER" id="PTHR30250:SF11">
    <property type="entry name" value="O-ANTIGEN TRANSPORTER-RELATED"/>
    <property type="match status" value="1"/>
</dbReference>
<feature type="transmembrane region" description="Helical" evidence="6">
    <location>
        <begin position="459"/>
        <end position="478"/>
    </location>
</feature>
<feature type="transmembrane region" description="Helical" evidence="6">
    <location>
        <begin position="12"/>
        <end position="33"/>
    </location>
</feature>
<dbReference type="AlphaFoldDB" id="A0A6A7WBL7"/>
<evidence type="ECO:0000313" key="7">
    <source>
        <dbReference type="EMBL" id="MQP11761.1"/>
    </source>
</evidence>
<dbReference type="RefSeq" id="WP_158463447.1">
    <property type="nucleotide sequence ID" value="NZ_VZAD01000059.1"/>
</dbReference>
<evidence type="ECO:0000256" key="1">
    <source>
        <dbReference type="ARBA" id="ARBA00004651"/>
    </source>
</evidence>
<evidence type="ECO:0000256" key="3">
    <source>
        <dbReference type="ARBA" id="ARBA00022692"/>
    </source>
</evidence>
<dbReference type="PANTHER" id="PTHR30250">
    <property type="entry name" value="PST FAMILY PREDICTED COLANIC ACID TRANSPORTER"/>
    <property type="match status" value="1"/>
</dbReference>
<feature type="transmembrane region" description="Helical" evidence="6">
    <location>
        <begin position="342"/>
        <end position="361"/>
    </location>
</feature>
<dbReference type="EMBL" id="VZAD01000059">
    <property type="protein sequence ID" value="MQP11761.1"/>
    <property type="molecule type" value="Genomic_DNA"/>
</dbReference>
<feature type="transmembrane region" description="Helical" evidence="6">
    <location>
        <begin position="432"/>
        <end position="453"/>
    </location>
</feature>
<feature type="transmembrane region" description="Helical" evidence="6">
    <location>
        <begin position="186"/>
        <end position="206"/>
    </location>
</feature>
<name>A0A6A7WBL7_9BACT</name>
<accession>A0A6A7WBL7</accession>
<evidence type="ECO:0000313" key="8">
    <source>
        <dbReference type="Proteomes" id="UP000384372"/>
    </source>
</evidence>
<dbReference type="InterPro" id="IPR002797">
    <property type="entry name" value="Polysacc_synth"/>
</dbReference>
<keyword evidence="2" id="KW-1003">Cell membrane</keyword>
<evidence type="ECO:0000256" key="4">
    <source>
        <dbReference type="ARBA" id="ARBA00022989"/>
    </source>
</evidence>
<feature type="transmembrane region" description="Helical" evidence="6">
    <location>
        <begin position="128"/>
        <end position="147"/>
    </location>
</feature>
<feature type="transmembrane region" description="Helical" evidence="6">
    <location>
        <begin position="373"/>
        <end position="393"/>
    </location>
</feature>
<reference evidence="7 8" key="1">
    <citation type="submission" date="2019-09" db="EMBL/GenBank/DDBJ databases">
        <title>Distinct polysaccharide growth profiles of human intestinal Prevotella copri isolates.</title>
        <authorList>
            <person name="Fehlner-Peach H."/>
            <person name="Magnabosco C."/>
            <person name="Raghavan V."/>
            <person name="Scher J.U."/>
            <person name="Tett A."/>
            <person name="Cox L.M."/>
            <person name="Gottsegen C."/>
            <person name="Watters A."/>
            <person name="Wiltshire- Gordon J.D."/>
            <person name="Segata N."/>
            <person name="Bonneau R."/>
            <person name="Littman D.R."/>
        </authorList>
    </citation>
    <scope>NUCLEOTIDE SEQUENCE [LARGE SCALE GENOMIC DNA]</scope>
    <source>
        <strain evidence="8">iAQ1173</strain>
    </source>
</reference>
<keyword evidence="5 6" id="KW-0472">Membrane</keyword>
<dbReference type="OrthoDB" id="9769862at2"/>
<proteinExistence type="predicted"/>
<organism evidence="7 8">
    <name type="scientific">Segatella copri</name>
    <dbReference type="NCBI Taxonomy" id="165179"/>
    <lineage>
        <taxon>Bacteria</taxon>
        <taxon>Pseudomonadati</taxon>
        <taxon>Bacteroidota</taxon>
        <taxon>Bacteroidia</taxon>
        <taxon>Bacteroidales</taxon>
        <taxon>Prevotellaceae</taxon>
        <taxon>Segatella</taxon>
    </lineage>
</organism>
<keyword evidence="4 6" id="KW-1133">Transmembrane helix</keyword>
<dbReference type="Pfam" id="PF01943">
    <property type="entry name" value="Polysacc_synt"/>
    <property type="match status" value="1"/>
</dbReference>
<gene>
    <name evidence="7" type="ORF">F7D20_07275</name>
</gene>